<feature type="region of interest" description="Disordered" evidence="1">
    <location>
        <begin position="713"/>
        <end position="744"/>
    </location>
</feature>
<dbReference type="RefSeq" id="XP_030208068.1">
    <property type="nucleotide sequence ID" value="XM_030352208.1"/>
</dbReference>
<feature type="compositionally biased region" description="Basic and acidic residues" evidence="1">
    <location>
        <begin position="713"/>
        <end position="723"/>
    </location>
</feature>
<feature type="compositionally biased region" description="Polar residues" evidence="1">
    <location>
        <begin position="1169"/>
        <end position="1188"/>
    </location>
</feature>
<dbReference type="Proteomes" id="UP000694546">
    <property type="component" value="Chromosome 3"/>
</dbReference>
<feature type="region of interest" description="Disordered" evidence="1">
    <location>
        <begin position="511"/>
        <end position="544"/>
    </location>
</feature>
<feature type="domain" description="DUF4585" evidence="2">
    <location>
        <begin position="1245"/>
        <end position="1317"/>
    </location>
</feature>
<feature type="region of interest" description="Disordered" evidence="1">
    <location>
        <begin position="844"/>
        <end position="961"/>
    </location>
</feature>
<reference evidence="3" key="1">
    <citation type="submission" date="2025-08" db="UniProtKB">
        <authorList>
            <consortium name="Ensembl"/>
        </authorList>
    </citation>
    <scope>IDENTIFICATION</scope>
</reference>
<reference evidence="3" key="2">
    <citation type="submission" date="2025-09" db="UniProtKB">
        <authorList>
            <consortium name="Ensembl"/>
        </authorList>
    </citation>
    <scope>IDENTIFICATION</scope>
</reference>
<feature type="region of interest" description="Disordered" evidence="1">
    <location>
        <begin position="118"/>
        <end position="191"/>
    </location>
</feature>
<dbReference type="InterPro" id="IPR052303">
    <property type="entry name" value="CEFIP"/>
</dbReference>
<feature type="region of interest" description="Disordered" evidence="1">
    <location>
        <begin position="450"/>
        <end position="498"/>
    </location>
</feature>
<dbReference type="Pfam" id="PF15232">
    <property type="entry name" value="DUF4585"/>
    <property type="match status" value="1"/>
</dbReference>
<feature type="region of interest" description="Disordered" evidence="1">
    <location>
        <begin position="1324"/>
        <end position="1445"/>
    </location>
</feature>
<sequence>MDAVEKTLTYRDDTVLYGKRLPTDQDKYPPKTQPDEPNYVDLVDMKSDGTKPVKGTFPGEADQRDFIQRDISALAPNDFPGKGVCDCKVNAEDFPGEYFQDRWFDMTVTDEVAEEARLLGGNGPDTNTEPGGTALPRNEHDPRAGSESICSRSDDMEYTDMYLNSKTESDHDDESEGLSEPHEPEQVEDESHYITTHEIQLTELDHDVDYDHHGRGDCEDDNLVYTFVDYALFESDETQGDSGCMGIKNKTMLNITHEYKGAAADAGRESDSDNSSDESVFKNECVNTHQERLIHLSIKPAARTTEDSSDNFSANGNACGHVQPAPYRGRFLTNINPRGCDFIPAPGRQHLATKLRWKDVNSSGASSSISELDDADKEVRNLTSKTFRSLACPYFDAINMSTSSESSMSEYGLGLNKWSAFVNLNHGNISQQTERGVFARKSSSATFALNNAADSKTKESNPKTPQTKFDAANKNEARSKQPSSSSNITQAEQPQRGDVFTLTETINFQVEAELPESTRQSKCSKGVQGSSRTKEGVAKGNTQKRATFASSHLKNVISKKMQFESDRQLERGDFASRSPCSQCRVQEHSQGRGLHRQSSESGSEFTVNSLDEIGYEGMRPHSCETREDEKKTHFPERGGIENLDPLETHKAGLNHSQCSAFTLLRGEVEAQKAPQGAHDTTPATAPTEKEAPDGSGVGNKLSHLFVPSSLLLSKEKDSEERDPPGAAAQSGREPVVYRKEEDERVAKPPEIKIRLRAAKENKGHMLNIANLLTPEISNTVKTLKTAGYSRLQVLSAPDRMPHFTVRDVRENKCKFQAPIYHVRDVRKLVKSSYGFVAADNADNRCPASAPAAAAEGSDDTGKRNSIKHVSPSPIFIKCNSVKTNSDGKPDPATAEPSPPKPPEASRFSPRGEGSISHWAAYKGTPAAAKPPHLDPPRQDRQTGDGGERKNDPKVPNQAALEKLQAAVKTMEQLYVFDRNEWKRKGHAPQPVSNSHVLSLIASEEHGAEEVAAATGGRRSGEPDAITGGRANPSMIKTGREKESKGIVYVPMNRDPVGAQPQLSKTYCKKSVLHLDPGKRQSQDVPPGALSQASCTLKSAKTQGAPQLVKIAVPKDRRQVELVRAADSGATATPFNVDPGNYLTIPRQGYTSEIKLLPPPPNATGDSPAAQPQTVGSPSSPLALQTTQPHHGECSSASIFHHHHRHHSPAPPAPGPPQPHLLRLSPSASPPSPSRGGGGGDAEQPPAPQTQRKMLLDLTTGFYYLVDTPLQPATKRLFDPETGHYVDVPMSHTPVTPIPLSPLTLSPGVYTPTYMMYPGPIPPSPVHADTPGLPEAGHTGGPSIPPAPSSSSSSRLKPGRQQEAGGAESPYYSATGEATDEHVPPPTHVNVPNPSRTHLPTLRLPGPASAMAGRGGGRGGAQRKPVISITSQQQQGPRIIAPPSFDGTTMSFVVEHR</sequence>
<feature type="compositionally biased region" description="Polar residues" evidence="1">
    <location>
        <begin position="517"/>
        <end position="531"/>
    </location>
</feature>
<feature type="region of interest" description="Disordered" evidence="1">
    <location>
        <begin position="580"/>
        <end position="606"/>
    </location>
</feature>
<gene>
    <name evidence="3" type="primary">LOC115540703</name>
</gene>
<feature type="compositionally biased region" description="Polar residues" evidence="1">
    <location>
        <begin position="480"/>
        <end position="493"/>
    </location>
</feature>
<evidence type="ECO:0000313" key="4">
    <source>
        <dbReference type="Proteomes" id="UP000694546"/>
    </source>
</evidence>
<feature type="compositionally biased region" description="Basic and acidic residues" evidence="1">
    <location>
        <begin position="735"/>
        <end position="744"/>
    </location>
</feature>
<dbReference type="OMA" id="SAYVDWN"/>
<protein>
    <recommendedName>
        <fullName evidence="2">DUF4585 domain-containing protein</fullName>
    </recommendedName>
</protein>
<proteinExistence type="predicted"/>
<organism evidence="3 4">
    <name type="scientific">Gadus morhua</name>
    <name type="common">Atlantic cod</name>
    <dbReference type="NCBI Taxonomy" id="8049"/>
    <lineage>
        <taxon>Eukaryota</taxon>
        <taxon>Metazoa</taxon>
        <taxon>Chordata</taxon>
        <taxon>Craniata</taxon>
        <taxon>Vertebrata</taxon>
        <taxon>Euteleostomi</taxon>
        <taxon>Actinopterygii</taxon>
        <taxon>Neopterygii</taxon>
        <taxon>Teleostei</taxon>
        <taxon>Neoteleostei</taxon>
        <taxon>Acanthomorphata</taxon>
        <taxon>Zeiogadaria</taxon>
        <taxon>Gadariae</taxon>
        <taxon>Gadiformes</taxon>
        <taxon>Gadoidei</taxon>
        <taxon>Gadidae</taxon>
        <taxon>Gadus</taxon>
    </lineage>
</organism>
<dbReference type="PANTHER" id="PTHR33775">
    <property type="entry name" value="CARDIAC-ENRICHED FHL2-INTERACTING PROTEIN-RELATED"/>
    <property type="match status" value="1"/>
</dbReference>
<name>A0A8C5FIS1_GADMO</name>
<dbReference type="InterPro" id="IPR027838">
    <property type="entry name" value="DUF4585"/>
</dbReference>
<feature type="compositionally biased region" description="Basic and acidic residues" evidence="1">
    <location>
        <begin position="931"/>
        <end position="952"/>
    </location>
</feature>
<evidence type="ECO:0000259" key="2">
    <source>
        <dbReference type="Pfam" id="PF15232"/>
    </source>
</evidence>
<feature type="compositionally biased region" description="Pro residues" evidence="1">
    <location>
        <begin position="1208"/>
        <end position="1218"/>
    </location>
</feature>
<accession>A0A8C5FIS1</accession>
<feature type="region of interest" description="Disordered" evidence="1">
    <location>
        <begin position="1123"/>
        <end position="1247"/>
    </location>
</feature>
<dbReference type="Ensembl" id="ENSGMOT00000051997.1">
    <property type="protein sequence ID" value="ENSGMOP00000039920.1"/>
    <property type="gene ID" value="ENSGMOG00000030284.1"/>
</dbReference>
<keyword evidence="4" id="KW-1185">Reference proteome</keyword>
<dbReference type="GeneID" id="115540703"/>
<feature type="region of interest" description="Disordered" evidence="1">
    <location>
        <begin position="1007"/>
        <end position="1062"/>
    </location>
</feature>
<dbReference type="OrthoDB" id="8945866at2759"/>
<evidence type="ECO:0000256" key="1">
    <source>
        <dbReference type="SAM" id="MobiDB-lite"/>
    </source>
</evidence>
<dbReference type="PANTHER" id="PTHR33775:SF4">
    <property type="entry name" value="CHROMOSOME 4 OPEN READING FRAME 54"/>
    <property type="match status" value="1"/>
</dbReference>
<dbReference type="GeneTree" id="ENSGT00730000111645"/>
<feature type="region of interest" description="Disordered" evidence="1">
    <location>
        <begin position="670"/>
        <end position="700"/>
    </location>
</feature>
<feature type="compositionally biased region" description="Basic and acidic residues" evidence="1">
    <location>
        <begin position="179"/>
        <end position="191"/>
    </location>
</feature>
<evidence type="ECO:0000313" key="3">
    <source>
        <dbReference type="Ensembl" id="ENSGMOP00000039920.1"/>
    </source>
</evidence>